<dbReference type="InterPro" id="IPR050903">
    <property type="entry name" value="Bact_Chemotaxis_MeTrfase"/>
</dbReference>
<reference evidence="2 3" key="1">
    <citation type="submission" date="2021-06" db="EMBL/GenBank/DDBJ databases">
        <title>Gemonas diversity in paddy soil.</title>
        <authorList>
            <person name="Liu G."/>
        </authorList>
    </citation>
    <scope>NUCLEOTIDE SEQUENCE [LARGE SCALE GENOMIC DNA]</scope>
    <source>
        <strain evidence="2 3">RG2</strain>
    </source>
</reference>
<dbReference type="CDD" id="cd02440">
    <property type="entry name" value="AdoMet_MTases"/>
    <property type="match status" value="1"/>
</dbReference>
<dbReference type="Pfam" id="PF01739">
    <property type="entry name" value="CheR"/>
    <property type="match status" value="1"/>
</dbReference>
<keyword evidence="3" id="KW-1185">Reference proteome</keyword>
<name>A0ABX8LJN6_9BACT</name>
<dbReference type="InterPro" id="IPR022642">
    <property type="entry name" value="CheR_C"/>
</dbReference>
<gene>
    <name evidence="2" type="ORF">KP001_06880</name>
</gene>
<dbReference type="SMART" id="SM00138">
    <property type="entry name" value="MeTrc"/>
    <property type="match status" value="1"/>
</dbReference>
<dbReference type="EMBL" id="CP077683">
    <property type="protein sequence ID" value="QXE92238.1"/>
    <property type="molecule type" value="Genomic_DNA"/>
</dbReference>
<feature type="domain" description="CheR-type methyltransferase" evidence="1">
    <location>
        <begin position="1"/>
        <end position="265"/>
    </location>
</feature>
<accession>A0ABX8LJN6</accession>
<dbReference type="Proteomes" id="UP000683559">
    <property type="component" value="Chromosome"/>
</dbReference>
<evidence type="ECO:0000259" key="1">
    <source>
        <dbReference type="PROSITE" id="PS50123"/>
    </source>
</evidence>
<evidence type="ECO:0000313" key="2">
    <source>
        <dbReference type="EMBL" id="QXE92238.1"/>
    </source>
</evidence>
<sequence>MGEPVVEILSFLTDYFGEDFQSYSQSLAEKRIAERVKQLRLPGQTEYHQFLRHDPGEPACLARMLRIRFSSFFRDPLQFELLRSQIMTSLSSTQSQGGFLRCWSAACAGGEEACSLAIVIDETMQLLEVCPTVQIFATDVAEDALEIGRAGYYAPGSLGGVTLRQLGAYFTPEGSGYRVSPKILSMISYCRHDLLDPNTYAPPESLFGGFDLISCRNFLMYLDPQAYLRVFDNLFRALNPGGVLLLGKAEAVPDRYHAHLARIFECGNLYRKLQTGRA</sequence>
<dbReference type="InterPro" id="IPR022641">
    <property type="entry name" value="CheR_N"/>
</dbReference>
<proteinExistence type="predicted"/>
<dbReference type="InterPro" id="IPR000780">
    <property type="entry name" value="CheR_MeTrfase"/>
</dbReference>
<dbReference type="PANTHER" id="PTHR24422:SF10">
    <property type="entry name" value="CHEMOTAXIS PROTEIN METHYLTRANSFERASE 2"/>
    <property type="match status" value="1"/>
</dbReference>
<evidence type="ECO:0000313" key="3">
    <source>
        <dbReference type="Proteomes" id="UP000683559"/>
    </source>
</evidence>
<organism evidence="2 3">
    <name type="scientific">Geomonas subterranea</name>
    <dbReference type="NCBI Taxonomy" id="2847989"/>
    <lineage>
        <taxon>Bacteria</taxon>
        <taxon>Pseudomonadati</taxon>
        <taxon>Thermodesulfobacteriota</taxon>
        <taxon>Desulfuromonadia</taxon>
        <taxon>Geobacterales</taxon>
        <taxon>Geobacteraceae</taxon>
        <taxon>Geomonas</taxon>
    </lineage>
</organism>
<dbReference type="PROSITE" id="PS50123">
    <property type="entry name" value="CHER"/>
    <property type="match status" value="1"/>
</dbReference>
<dbReference type="PANTHER" id="PTHR24422">
    <property type="entry name" value="CHEMOTAXIS PROTEIN METHYLTRANSFERASE"/>
    <property type="match status" value="1"/>
</dbReference>
<dbReference type="Pfam" id="PF03705">
    <property type="entry name" value="CheR_N"/>
    <property type="match status" value="1"/>
</dbReference>
<protein>
    <submittedName>
        <fullName evidence="2">Protein-glutamate O-methyltransferase CheR</fullName>
    </submittedName>
</protein>
<dbReference type="RefSeq" id="WP_217288793.1">
    <property type="nucleotide sequence ID" value="NZ_CP077683.1"/>
</dbReference>